<feature type="region of interest" description="Disordered" evidence="1">
    <location>
        <begin position="1"/>
        <end position="28"/>
    </location>
</feature>
<dbReference type="EMBL" id="LXQA010570964">
    <property type="protein sequence ID" value="MCI59845.1"/>
    <property type="molecule type" value="Genomic_DNA"/>
</dbReference>
<dbReference type="Proteomes" id="UP000265520">
    <property type="component" value="Unassembled WGS sequence"/>
</dbReference>
<keyword evidence="3" id="KW-1185">Reference proteome</keyword>
<reference evidence="2 3" key="1">
    <citation type="journal article" date="2018" name="Front. Plant Sci.">
        <title>Red Clover (Trifolium pratense) and Zigzag Clover (T. medium) - A Picture of Genomic Similarities and Differences.</title>
        <authorList>
            <person name="Dluhosova J."/>
            <person name="Istvanek J."/>
            <person name="Nedelnik J."/>
            <person name="Repkova J."/>
        </authorList>
    </citation>
    <scope>NUCLEOTIDE SEQUENCE [LARGE SCALE GENOMIC DNA]</scope>
    <source>
        <strain evidence="3">cv. 10/8</strain>
        <tissue evidence="2">Leaf</tissue>
    </source>
</reference>
<name>A0A392TIU7_9FABA</name>
<comment type="caution">
    <text evidence="2">The sequence shown here is derived from an EMBL/GenBank/DDBJ whole genome shotgun (WGS) entry which is preliminary data.</text>
</comment>
<evidence type="ECO:0000313" key="3">
    <source>
        <dbReference type="Proteomes" id="UP000265520"/>
    </source>
</evidence>
<proteinExistence type="predicted"/>
<organism evidence="2 3">
    <name type="scientific">Trifolium medium</name>
    <dbReference type="NCBI Taxonomy" id="97028"/>
    <lineage>
        <taxon>Eukaryota</taxon>
        <taxon>Viridiplantae</taxon>
        <taxon>Streptophyta</taxon>
        <taxon>Embryophyta</taxon>
        <taxon>Tracheophyta</taxon>
        <taxon>Spermatophyta</taxon>
        <taxon>Magnoliopsida</taxon>
        <taxon>eudicotyledons</taxon>
        <taxon>Gunneridae</taxon>
        <taxon>Pentapetalae</taxon>
        <taxon>rosids</taxon>
        <taxon>fabids</taxon>
        <taxon>Fabales</taxon>
        <taxon>Fabaceae</taxon>
        <taxon>Papilionoideae</taxon>
        <taxon>50 kb inversion clade</taxon>
        <taxon>NPAAA clade</taxon>
        <taxon>Hologalegina</taxon>
        <taxon>IRL clade</taxon>
        <taxon>Trifolieae</taxon>
        <taxon>Trifolium</taxon>
    </lineage>
</organism>
<accession>A0A392TIU7</accession>
<feature type="compositionally biased region" description="Polar residues" evidence="1">
    <location>
        <begin position="1"/>
        <end position="10"/>
    </location>
</feature>
<evidence type="ECO:0000256" key="1">
    <source>
        <dbReference type="SAM" id="MobiDB-lite"/>
    </source>
</evidence>
<dbReference type="AlphaFoldDB" id="A0A392TIU7"/>
<sequence>MRPSSSSNGASVPPLKDQTREPMAITAE</sequence>
<evidence type="ECO:0000313" key="2">
    <source>
        <dbReference type="EMBL" id="MCI59845.1"/>
    </source>
</evidence>
<feature type="non-terminal residue" evidence="2">
    <location>
        <position position="28"/>
    </location>
</feature>
<protein>
    <submittedName>
        <fullName evidence="2">Uncharacterized protein</fullName>
    </submittedName>
</protein>